<evidence type="ECO:0000313" key="1">
    <source>
        <dbReference type="EMBL" id="TKR63142.1"/>
    </source>
</evidence>
<evidence type="ECO:0000313" key="2">
    <source>
        <dbReference type="Proteomes" id="UP000298663"/>
    </source>
</evidence>
<sequence length="119" mass="14336">MLPPELTPKPIHDFFKVCKRSRNVFLTYFYDTINPSCKFPVDCFRYREDGLLDFNRTVKAAEPFLTRKDLFKLHCVTAHLDGMMETWSRLTENEKWEVYNHPKCRFVCEMILEMVEDME</sequence>
<dbReference type="Proteomes" id="UP000298663">
    <property type="component" value="Unassembled WGS sequence"/>
</dbReference>
<accession>A0A4U5M378</accession>
<proteinExistence type="predicted"/>
<reference evidence="1 2" key="1">
    <citation type="journal article" date="2015" name="Genome Biol.">
        <title>Comparative genomics of Steinernema reveals deeply conserved gene regulatory networks.</title>
        <authorList>
            <person name="Dillman A.R."/>
            <person name="Macchietto M."/>
            <person name="Porter C.F."/>
            <person name="Rogers A."/>
            <person name="Williams B."/>
            <person name="Antoshechkin I."/>
            <person name="Lee M.M."/>
            <person name="Goodwin Z."/>
            <person name="Lu X."/>
            <person name="Lewis E.E."/>
            <person name="Goodrich-Blair H."/>
            <person name="Stock S.P."/>
            <person name="Adams B.J."/>
            <person name="Sternberg P.W."/>
            <person name="Mortazavi A."/>
        </authorList>
    </citation>
    <scope>NUCLEOTIDE SEQUENCE [LARGE SCALE GENOMIC DNA]</scope>
    <source>
        <strain evidence="1 2">ALL</strain>
    </source>
</reference>
<organism evidence="1 2">
    <name type="scientific">Steinernema carpocapsae</name>
    <name type="common">Entomopathogenic nematode</name>
    <dbReference type="NCBI Taxonomy" id="34508"/>
    <lineage>
        <taxon>Eukaryota</taxon>
        <taxon>Metazoa</taxon>
        <taxon>Ecdysozoa</taxon>
        <taxon>Nematoda</taxon>
        <taxon>Chromadorea</taxon>
        <taxon>Rhabditida</taxon>
        <taxon>Tylenchina</taxon>
        <taxon>Panagrolaimomorpha</taxon>
        <taxon>Strongyloidoidea</taxon>
        <taxon>Steinernematidae</taxon>
        <taxon>Steinernema</taxon>
    </lineage>
</organism>
<comment type="caution">
    <text evidence="1">The sequence shown here is derived from an EMBL/GenBank/DDBJ whole genome shotgun (WGS) entry which is preliminary data.</text>
</comment>
<keyword evidence="2" id="KW-1185">Reference proteome</keyword>
<dbReference type="EMBL" id="AZBU02000010">
    <property type="protein sequence ID" value="TKR63142.1"/>
    <property type="molecule type" value="Genomic_DNA"/>
</dbReference>
<protein>
    <submittedName>
        <fullName evidence="1">Uncharacterized protein</fullName>
    </submittedName>
</protein>
<dbReference type="AlphaFoldDB" id="A0A4U5M378"/>
<reference evidence="1 2" key="2">
    <citation type="journal article" date="2019" name="G3 (Bethesda)">
        <title>Hybrid Assembly of the Genome of the Entomopathogenic Nematode Steinernema carpocapsae Identifies the X-Chromosome.</title>
        <authorList>
            <person name="Serra L."/>
            <person name="Macchietto M."/>
            <person name="Macias-Munoz A."/>
            <person name="McGill C.J."/>
            <person name="Rodriguez I.M."/>
            <person name="Rodriguez B."/>
            <person name="Murad R."/>
            <person name="Mortazavi A."/>
        </authorList>
    </citation>
    <scope>NUCLEOTIDE SEQUENCE [LARGE SCALE GENOMIC DNA]</scope>
    <source>
        <strain evidence="1 2">ALL</strain>
    </source>
</reference>
<gene>
    <name evidence="1" type="ORF">L596_027011</name>
</gene>
<name>A0A4U5M378_STECR</name>